<protein>
    <submittedName>
        <fullName evidence="1">Uncharacterized protein</fullName>
    </submittedName>
</protein>
<reference evidence="1" key="1">
    <citation type="submission" date="2022-10" db="EMBL/GenBank/DDBJ databases">
        <title>The WGS of Solirubrobacter ginsenosidimutans DSM 21036.</title>
        <authorList>
            <person name="Jiang Z."/>
        </authorList>
    </citation>
    <scope>NUCLEOTIDE SEQUENCE</scope>
    <source>
        <strain evidence="1">DSM 21036</strain>
    </source>
</reference>
<keyword evidence="2" id="KW-1185">Reference proteome</keyword>
<dbReference type="EMBL" id="JAPDOD010000041">
    <property type="protein sequence ID" value="MDA0165047.1"/>
    <property type="molecule type" value="Genomic_DNA"/>
</dbReference>
<evidence type="ECO:0000313" key="2">
    <source>
        <dbReference type="Proteomes" id="UP001149140"/>
    </source>
</evidence>
<organism evidence="1 2">
    <name type="scientific">Solirubrobacter ginsenosidimutans</name>
    <dbReference type="NCBI Taxonomy" id="490573"/>
    <lineage>
        <taxon>Bacteria</taxon>
        <taxon>Bacillati</taxon>
        <taxon>Actinomycetota</taxon>
        <taxon>Thermoleophilia</taxon>
        <taxon>Solirubrobacterales</taxon>
        <taxon>Solirubrobacteraceae</taxon>
        <taxon>Solirubrobacter</taxon>
    </lineage>
</organism>
<accession>A0A9X3S502</accession>
<gene>
    <name evidence="1" type="ORF">OM076_32560</name>
</gene>
<evidence type="ECO:0000313" key="1">
    <source>
        <dbReference type="EMBL" id="MDA0165047.1"/>
    </source>
</evidence>
<name>A0A9X3S502_9ACTN</name>
<dbReference type="AlphaFoldDB" id="A0A9X3S502"/>
<dbReference type="RefSeq" id="WP_270044303.1">
    <property type="nucleotide sequence ID" value="NZ_JAPDOD010000041.1"/>
</dbReference>
<sequence length="196" mass="20961">MTGRRARKALWKEIRRIAEADLALVAEEIRDLEAEAEGDAYYRAVGLHARAESQLATAGTLTELRDVARLAAEARHQIACARAGEELTPRPLCLFDPAHGPSAREVVFARTGGALESVPACSACAEEVDAGRAPLSRKVMVSGRPQPYYRSPAHVGYYGSGDETLSDLLVFDLSTAALADLGLGLFDLAGWPDLGV</sequence>
<proteinExistence type="predicted"/>
<dbReference type="Proteomes" id="UP001149140">
    <property type="component" value="Unassembled WGS sequence"/>
</dbReference>
<comment type="caution">
    <text evidence="1">The sequence shown here is derived from an EMBL/GenBank/DDBJ whole genome shotgun (WGS) entry which is preliminary data.</text>
</comment>